<dbReference type="SMART" id="SM00530">
    <property type="entry name" value="HTH_XRE"/>
    <property type="match status" value="1"/>
</dbReference>
<sequence length="122" mass="13856">MKLFSLKKSIGENLLYYIRLNGYTKTSFSKLTGISRPTLNQILNGNSPSPNIYEEQMKKITDALGLPLDFFTRLPSLEQEKWLLPATQYSDRFSGSERDALTRELLADLDELLSVAAFYVKG</sequence>
<dbReference type="GO" id="GO:0003677">
    <property type="term" value="F:DNA binding"/>
    <property type="evidence" value="ECO:0007669"/>
    <property type="project" value="InterPro"/>
</dbReference>
<proteinExistence type="predicted"/>
<dbReference type="InterPro" id="IPR001387">
    <property type="entry name" value="Cro/C1-type_HTH"/>
</dbReference>
<evidence type="ECO:0000313" key="3">
    <source>
        <dbReference type="Proteomes" id="UP000032024"/>
    </source>
</evidence>
<dbReference type="PROSITE" id="PS50943">
    <property type="entry name" value="HTH_CROC1"/>
    <property type="match status" value="1"/>
</dbReference>
<dbReference type="EMBL" id="CP010525">
    <property type="protein sequence ID" value="AJO21280.1"/>
    <property type="molecule type" value="Genomic_DNA"/>
</dbReference>
<keyword evidence="3" id="KW-1185">Reference proteome</keyword>
<dbReference type="AlphaFoldDB" id="A0AAN0T3X8"/>
<reference evidence="3" key="1">
    <citation type="submission" date="2015-01" db="EMBL/GenBank/DDBJ databases">
        <title>Comparative genome analysis of Bacillus coagulans HM-08, Clostridium butyricum HM-68, Bacillus subtilis HM-66 and Bacillus paralicheniformis BL-09.</title>
        <authorList>
            <person name="Zhang H."/>
        </authorList>
    </citation>
    <scope>NUCLEOTIDE SEQUENCE [LARGE SCALE GENOMIC DNA]</scope>
    <source>
        <strain evidence="3">HM-08</strain>
    </source>
</reference>
<name>A0AAN0T3X8_HEYCO</name>
<protein>
    <recommendedName>
        <fullName evidence="1">HTH cro/C1-type domain-containing protein</fullName>
    </recommendedName>
</protein>
<feature type="domain" description="HTH cro/C1-type" evidence="1">
    <location>
        <begin position="14"/>
        <end position="71"/>
    </location>
</feature>
<dbReference type="SUPFAM" id="SSF47413">
    <property type="entry name" value="lambda repressor-like DNA-binding domains"/>
    <property type="match status" value="1"/>
</dbReference>
<organism evidence="2 3">
    <name type="scientific">Heyndrickxia coagulans</name>
    <name type="common">Weizmannia coagulans</name>
    <dbReference type="NCBI Taxonomy" id="1398"/>
    <lineage>
        <taxon>Bacteria</taxon>
        <taxon>Bacillati</taxon>
        <taxon>Bacillota</taxon>
        <taxon>Bacilli</taxon>
        <taxon>Bacillales</taxon>
        <taxon>Bacillaceae</taxon>
        <taxon>Heyndrickxia</taxon>
    </lineage>
</organism>
<dbReference type="InterPro" id="IPR010982">
    <property type="entry name" value="Lambda_DNA-bd_dom_sf"/>
</dbReference>
<dbReference type="Proteomes" id="UP000032024">
    <property type="component" value="Chromosome"/>
</dbReference>
<dbReference type="Gene3D" id="1.10.260.40">
    <property type="entry name" value="lambda repressor-like DNA-binding domains"/>
    <property type="match status" value="1"/>
</dbReference>
<dbReference type="RefSeq" id="WP_048339785.1">
    <property type="nucleotide sequence ID" value="NZ_CP010525.1"/>
</dbReference>
<evidence type="ECO:0000313" key="2">
    <source>
        <dbReference type="EMBL" id="AJO21280.1"/>
    </source>
</evidence>
<evidence type="ECO:0000259" key="1">
    <source>
        <dbReference type="PROSITE" id="PS50943"/>
    </source>
</evidence>
<dbReference type="Pfam" id="PF01381">
    <property type="entry name" value="HTH_3"/>
    <property type="match status" value="1"/>
</dbReference>
<gene>
    <name evidence="2" type="ORF">SB48_HM08orf00747</name>
</gene>
<accession>A0AAN0T3X8</accession>